<dbReference type="AlphaFoldDB" id="A0A7V7UVV7"/>
<organism evidence="3 4">
    <name type="scientific">Bacillus mesophilum</name>
    <dbReference type="NCBI Taxonomy" id="1071718"/>
    <lineage>
        <taxon>Bacteria</taxon>
        <taxon>Bacillati</taxon>
        <taxon>Bacillota</taxon>
        <taxon>Bacilli</taxon>
        <taxon>Bacillales</taxon>
        <taxon>Bacillaceae</taxon>
        <taxon>Bacillus</taxon>
    </lineage>
</organism>
<dbReference type="InterPro" id="IPR001633">
    <property type="entry name" value="EAL_dom"/>
</dbReference>
<proteinExistence type="predicted"/>
<evidence type="ECO:0000259" key="2">
    <source>
        <dbReference type="PROSITE" id="PS51833"/>
    </source>
</evidence>
<dbReference type="InterPro" id="IPR014408">
    <property type="entry name" value="dGMP_Pdiesterase_EAL/HD-GYP"/>
</dbReference>
<dbReference type="Pfam" id="PF00563">
    <property type="entry name" value="EAL"/>
    <property type="match status" value="1"/>
</dbReference>
<evidence type="ECO:0000313" key="3">
    <source>
        <dbReference type="EMBL" id="KAB2333520.1"/>
    </source>
</evidence>
<feature type="domain" description="EAL" evidence="1">
    <location>
        <begin position="1"/>
        <end position="205"/>
    </location>
</feature>
<keyword evidence="4" id="KW-1185">Reference proteome</keyword>
<dbReference type="PANTHER" id="PTHR33525:SF4">
    <property type="entry name" value="CYCLIC DI-GMP PHOSPHODIESTERASE CDGJ"/>
    <property type="match status" value="1"/>
</dbReference>
<dbReference type="InterPro" id="IPR052340">
    <property type="entry name" value="RNase_Y/CdgJ"/>
</dbReference>
<name>A0A7V7UVV7_9BACI</name>
<protein>
    <submittedName>
        <fullName evidence="3">EAL domain-containing protein</fullName>
    </submittedName>
</protein>
<evidence type="ECO:0000313" key="4">
    <source>
        <dbReference type="Proteomes" id="UP000441354"/>
    </source>
</evidence>
<reference evidence="3 4" key="1">
    <citation type="journal article" date="2014" name="Arch. Microbiol.">
        <title>Bacillus mesophilum sp. nov., strain IITR-54T, a novel 4-chlorobiphenyl dechlorinating bacterium.</title>
        <authorList>
            <person name="Manickam N."/>
            <person name="Singh N.K."/>
            <person name="Bajaj A."/>
            <person name="Kumar R.M."/>
            <person name="Kaur G."/>
            <person name="Kaur N."/>
            <person name="Bala M."/>
            <person name="Kumar A."/>
            <person name="Mayilraj S."/>
        </authorList>
    </citation>
    <scope>NUCLEOTIDE SEQUENCE [LARGE SCALE GENOMIC DNA]</scope>
    <source>
        <strain evidence="3 4">IITR-54</strain>
    </source>
</reference>
<accession>A0A7V7UVV7</accession>
<dbReference type="PROSITE" id="PS51833">
    <property type="entry name" value="HDOD"/>
    <property type="match status" value="1"/>
</dbReference>
<gene>
    <name evidence="3" type="ORF">F7732_05340</name>
</gene>
<sequence>MEVFVARQPILTKNEEIFAYELLYRGNQLNAEVDGDQATADVIVNGFLNIGIDKLSAGKPCFVNFTEKLLEQRLPVFFDHNELVVEILESVKPTQELIDICLELKQLGYRIALDDFILDENNKYSFHLLRIVDIIKIDLLNTPEENRLKSEFVAKKLNISLLAEKVETREAFEDAKRRGYDYFQGYFFSKPVTISTYDVPASLHTYYEIINNISNGNPDIDKVAELFERDISLSYKLLKLINSPAYRPKNRISSIRQAIMLLGLNELEKWIYIMLVREASFKQAGKCDEIIQLSLIRAKMCEGICAITGAAFSSSSYFITGMFSLMESLVHSPMSVILRDLPLDEVICDALNGKENHLKIVLDLATAVESANWEKIEQISAGLNITSPNLFKIYTDAIEWTESLLAVNETAGH</sequence>
<dbReference type="SMART" id="SM00052">
    <property type="entry name" value="EAL"/>
    <property type="match status" value="1"/>
</dbReference>
<dbReference type="Pfam" id="PF08668">
    <property type="entry name" value="HDOD"/>
    <property type="match status" value="1"/>
</dbReference>
<dbReference type="SUPFAM" id="SSF109604">
    <property type="entry name" value="HD-domain/PDEase-like"/>
    <property type="match status" value="1"/>
</dbReference>
<feature type="domain" description="HDOD" evidence="2">
    <location>
        <begin position="199"/>
        <end position="389"/>
    </location>
</feature>
<dbReference type="InterPro" id="IPR035919">
    <property type="entry name" value="EAL_sf"/>
</dbReference>
<dbReference type="OrthoDB" id="9804751at2"/>
<dbReference type="InterPro" id="IPR013976">
    <property type="entry name" value="HDOD"/>
</dbReference>
<comment type="caution">
    <text evidence="3">The sequence shown here is derived from an EMBL/GenBank/DDBJ whole genome shotgun (WGS) entry which is preliminary data.</text>
</comment>
<dbReference type="RefSeq" id="WP_151572817.1">
    <property type="nucleotide sequence ID" value="NZ_WBOT01000002.1"/>
</dbReference>
<dbReference type="PROSITE" id="PS50883">
    <property type="entry name" value="EAL"/>
    <property type="match status" value="1"/>
</dbReference>
<dbReference type="CDD" id="cd01948">
    <property type="entry name" value="EAL"/>
    <property type="match status" value="1"/>
</dbReference>
<dbReference type="EMBL" id="WBOT01000002">
    <property type="protein sequence ID" value="KAB2333520.1"/>
    <property type="molecule type" value="Genomic_DNA"/>
</dbReference>
<dbReference type="Proteomes" id="UP000441354">
    <property type="component" value="Unassembled WGS sequence"/>
</dbReference>
<evidence type="ECO:0000259" key="1">
    <source>
        <dbReference type="PROSITE" id="PS50883"/>
    </source>
</evidence>
<dbReference type="Gene3D" id="1.10.3210.10">
    <property type="entry name" value="Hypothetical protein af1432"/>
    <property type="match status" value="1"/>
</dbReference>
<dbReference type="PIRSF" id="PIRSF003180">
    <property type="entry name" value="DiGMPpdiest_YuxH"/>
    <property type="match status" value="1"/>
</dbReference>
<dbReference type="SUPFAM" id="SSF141868">
    <property type="entry name" value="EAL domain-like"/>
    <property type="match status" value="1"/>
</dbReference>
<dbReference type="Gene3D" id="3.20.20.450">
    <property type="entry name" value="EAL domain"/>
    <property type="match status" value="1"/>
</dbReference>
<dbReference type="PANTHER" id="PTHR33525">
    <property type="match status" value="1"/>
</dbReference>